<evidence type="ECO:0000313" key="1">
    <source>
        <dbReference type="EMBL" id="SET84133.1"/>
    </source>
</evidence>
<dbReference type="AlphaFoldDB" id="A0A1I0HJP7"/>
<dbReference type="RefSeq" id="WP_003437417.1">
    <property type="nucleotide sequence ID" value="NZ_CANPAJ010000020.1"/>
</dbReference>
<dbReference type="InterPro" id="IPR024265">
    <property type="entry name" value="DUF3788"/>
</dbReference>
<gene>
    <name evidence="1" type="ORF">SAMN04489758_1527</name>
</gene>
<evidence type="ECO:0000313" key="2">
    <source>
        <dbReference type="Proteomes" id="UP000198558"/>
    </source>
</evidence>
<accession>A0A1I0HJP7</accession>
<dbReference type="Pfam" id="PF12663">
    <property type="entry name" value="DUF3788"/>
    <property type="match status" value="1"/>
</dbReference>
<proteinExistence type="predicted"/>
<dbReference type="Proteomes" id="UP000198558">
    <property type="component" value="Unassembled WGS sequence"/>
</dbReference>
<organism evidence="1 2">
    <name type="scientific">Thomasclavelia cocleata</name>
    <dbReference type="NCBI Taxonomy" id="69824"/>
    <lineage>
        <taxon>Bacteria</taxon>
        <taxon>Bacillati</taxon>
        <taxon>Bacillota</taxon>
        <taxon>Erysipelotrichia</taxon>
        <taxon>Erysipelotrichales</taxon>
        <taxon>Coprobacillaceae</taxon>
        <taxon>Thomasclavelia</taxon>
    </lineage>
</organism>
<reference evidence="2" key="1">
    <citation type="submission" date="2016-10" db="EMBL/GenBank/DDBJ databases">
        <authorList>
            <person name="Varghese N."/>
            <person name="Submissions S."/>
        </authorList>
    </citation>
    <scope>NUCLEOTIDE SEQUENCE [LARGE SCALE GENOMIC DNA]</scope>
    <source>
        <strain evidence="2">DSM 1551</strain>
    </source>
</reference>
<name>A0A1I0HJP7_9FIRM</name>
<dbReference type="EMBL" id="FOIN01000052">
    <property type="protein sequence ID" value="SET84133.1"/>
    <property type="molecule type" value="Genomic_DNA"/>
</dbReference>
<keyword evidence="2" id="KW-1185">Reference proteome</keyword>
<dbReference type="OrthoDB" id="9090890at2"/>
<protein>
    <recommendedName>
        <fullName evidence="3">DUF3788 domain-containing protein</fullName>
    </recommendedName>
</protein>
<dbReference type="GeneID" id="78289480"/>
<evidence type="ECO:0008006" key="3">
    <source>
        <dbReference type="Google" id="ProtNLM"/>
    </source>
</evidence>
<sequence length="144" mass="17080">MINIKDINYVPNISEISVYIENSAFDELYQHMNNEYKAVCKIEYSKDVWARGWNVKFKKSGKSLCVVYPKKNYFTVLVVVGNKEKEDVENLLPRLSEYVQEIYRNTREGNGQRWLMIDLKSKNNVYQDVLRLIEIRYAIKCVKP</sequence>